<evidence type="ECO:0000313" key="1">
    <source>
        <dbReference type="EMBL" id="MEY8537569.1"/>
    </source>
</evidence>
<evidence type="ECO:0000313" key="2">
    <source>
        <dbReference type="Proteomes" id="UP001565242"/>
    </source>
</evidence>
<gene>
    <name evidence="1" type="ORF">AALM99_03775</name>
</gene>
<feature type="non-terminal residue" evidence="1">
    <location>
        <position position="144"/>
    </location>
</feature>
<keyword evidence="2" id="KW-1185">Reference proteome</keyword>
<dbReference type="EMBL" id="JBCLSQ010000006">
    <property type="protein sequence ID" value="MEY8537569.1"/>
    <property type="molecule type" value="Genomic_DNA"/>
</dbReference>
<accession>A0ABV4D786</accession>
<sequence>MKDIEPFGFVAEVSGPPNYDVQQRFFYYDEAIPLRDGWTMHLETATKLYTQEQLQEYAKELVYEALYKHTDFGTGKENLVRHMTDILGKHQEIFAETAKKLKEAELELSKLKFQVEKQKPEIPEVPQSVADFIVGHKFNHYKMV</sequence>
<comment type="caution">
    <text evidence="1">The sequence shown here is derived from an EMBL/GenBank/DDBJ whole genome shotgun (WGS) entry which is preliminary data.</text>
</comment>
<reference evidence="1 2" key="1">
    <citation type="submission" date="2024-03" db="EMBL/GenBank/DDBJ databases">
        <title>Mouse gut bacterial collection (mGBC) of GemPharmatech.</title>
        <authorList>
            <person name="He Y."/>
            <person name="Dong L."/>
            <person name="Wu D."/>
            <person name="Gao X."/>
            <person name="Lin Z."/>
        </authorList>
    </citation>
    <scope>NUCLEOTIDE SEQUENCE [LARGE SCALE GENOMIC DNA]</scope>
    <source>
        <strain evidence="1 2">20-218</strain>
    </source>
</reference>
<name>A0ABV4D786_9LACT</name>
<proteinExistence type="predicted"/>
<dbReference type="Proteomes" id="UP001565242">
    <property type="component" value="Unassembled WGS sequence"/>
</dbReference>
<protein>
    <submittedName>
        <fullName evidence="1">Uncharacterized protein</fullName>
    </submittedName>
</protein>
<organism evidence="1 2">
    <name type="scientific">Lactococcus muris</name>
    <dbReference type="NCBI Taxonomy" id="2941330"/>
    <lineage>
        <taxon>Bacteria</taxon>
        <taxon>Bacillati</taxon>
        <taxon>Bacillota</taxon>
        <taxon>Bacilli</taxon>
        <taxon>Lactobacillales</taxon>
        <taxon>Streptococcaceae</taxon>
        <taxon>Lactococcus</taxon>
    </lineage>
</organism>
<dbReference type="RefSeq" id="WP_369917919.1">
    <property type="nucleotide sequence ID" value="NZ_JBCLSQ010000006.1"/>
</dbReference>